<keyword evidence="4" id="KW-1185">Reference proteome</keyword>
<dbReference type="OrthoDB" id="3251775at2759"/>
<comment type="caution">
    <text evidence="3">The sequence shown here is derived from an EMBL/GenBank/DDBJ whole genome shotgun (WGS) entry which is preliminary data.</text>
</comment>
<reference evidence="3 4" key="1">
    <citation type="journal article" date="2020" name="ISME J.">
        <title>Uncovering the hidden diversity of litter-decomposition mechanisms in mushroom-forming fungi.</title>
        <authorList>
            <person name="Floudas D."/>
            <person name="Bentzer J."/>
            <person name="Ahren D."/>
            <person name="Johansson T."/>
            <person name="Persson P."/>
            <person name="Tunlid A."/>
        </authorList>
    </citation>
    <scope>NUCLEOTIDE SEQUENCE [LARGE SCALE GENOMIC DNA]</scope>
    <source>
        <strain evidence="3 4">CBS 291.85</strain>
    </source>
</reference>
<evidence type="ECO:0000313" key="4">
    <source>
        <dbReference type="Proteomes" id="UP000559256"/>
    </source>
</evidence>
<keyword evidence="1" id="KW-0812">Transmembrane</keyword>
<dbReference type="Pfam" id="PF20151">
    <property type="entry name" value="DUF6533"/>
    <property type="match status" value="1"/>
</dbReference>
<evidence type="ECO:0000256" key="1">
    <source>
        <dbReference type="SAM" id="Phobius"/>
    </source>
</evidence>
<dbReference type="AlphaFoldDB" id="A0A8H5BXM7"/>
<protein>
    <recommendedName>
        <fullName evidence="2">DUF6533 domain-containing protein</fullName>
    </recommendedName>
</protein>
<feature type="domain" description="DUF6533" evidence="2">
    <location>
        <begin position="21"/>
        <end position="66"/>
    </location>
</feature>
<feature type="transmembrane region" description="Helical" evidence="1">
    <location>
        <begin position="222"/>
        <end position="240"/>
    </location>
</feature>
<keyword evidence="1" id="KW-1133">Transmembrane helix</keyword>
<gene>
    <name evidence="3" type="ORF">D9758_016353</name>
</gene>
<sequence length="250" mass="27786">MSLIESLFNLELVDSVLSARYLSAVALVSVVYDHFLTLDQEFSNIWGSGSSQGYLHKFTFALNRYVAEAVTAYTAFGAIFSEYWTILRTSTQTLPSASNTNFNIIDAEHLFGYLQLQQQFSSGSPNRKRMTFILFSGFSVSISTATVLAILTVIKAQPVTFFFPVINTCGFLKIPSTLPYVLGILLLFDSFLIAIAVLNAFEATHHTHAEVFKSLHRDGARLFLVLFVLRLVTLLMSIIGNPADTFAVLR</sequence>
<feature type="transmembrane region" description="Helical" evidence="1">
    <location>
        <begin position="132"/>
        <end position="154"/>
    </location>
</feature>
<dbReference type="EMBL" id="JAACJM010000326">
    <property type="protein sequence ID" value="KAF5331444.1"/>
    <property type="molecule type" value="Genomic_DNA"/>
</dbReference>
<accession>A0A8H5BXM7</accession>
<proteinExistence type="predicted"/>
<dbReference type="Proteomes" id="UP000559256">
    <property type="component" value="Unassembled WGS sequence"/>
</dbReference>
<keyword evidence="1" id="KW-0472">Membrane</keyword>
<organism evidence="3 4">
    <name type="scientific">Tetrapyrgos nigripes</name>
    <dbReference type="NCBI Taxonomy" id="182062"/>
    <lineage>
        <taxon>Eukaryota</taxon>
        <taxon>Fungi</taxon>
        <taxon>Dikarya</taxon>
        <taxon>Basidiomycota</taxon>
        <taxon>Agaricomycotina</taxon>
        <taxon>Agaricomycetes</taxon>
        <taxon>Agaricomycetidae</taxon>
        <taxon>Agaricales</taxon>
        <taxon>Marasmiineae</taxon>
        <taxon>Marasmiaceae</taxon>
        <taxon>Tetrapyrgos</taxon>
    </lineage>
</organism>
<name>A0A8H5BXM7_9AGAR</name>
<feature type="transmembrane region" description="Helical" evidence="1">
    <location>
        <begin position="180"/>
        <end position="201"/>
    </location>
</feature>
<evidence type="ECO:0000313" key="3">
    <source>
        <dbReference type="EMBL" id="KAF5331444.1"/>
    </source>
</evidence>
<evidence type="ECO:0000259" key="2">
    <source>
        <dbReference type="Pfam" id="PF20151"/>
    </source>
</evidence>
<dbReference type="InterPro" id="IPR045340">
    <property type="entry name" value="DUF6533"/>
</dbReference>